<sequence length="446" mass="47387">METPLYSRLMRYNGQNRISFAMPGHKNGRGLPDGLICCDVTELAHTEDLHSPGKAIERSLELLAEKYGADESFILTGGSTLGVHAMIAAALKPGDTLVSFSDCHMSVVNACALFNIRLKFFSPSLDNDGHYAGFDEAELTAALEGASALIAASPDYYGRSKDIEKLAGICRAHGLPLLVDQAHGAHFAVSDIFPAPAPKCGADCTVMSAHKTLNALTGAAYLHINGNITDKRRIGRAVCALETSSPSYVIAASAETAALTMSRENWERTALLCDKLKSSVNLRALKNDDKTRLVFFTDTVSGFEAEKILADKFGIDIEMADAGSIVLIVTPSNTEKELDALCGALNYISSLKKRQRLIIPRVSPPEGVFSPAAGFFSESTETAFENAAGKTAACTVTSYPPGIPVICCGAVITEEAVRSVKELIGAGAKITGLCDGGKSVYTVKRL</sequence>
<evidence type="ECO:0000256" key="2">
    <source>
        <dbReference type="ARBA" id="ARBA00022898"/>
    </source>
</evidence>
<dbReference type="AlphaFoldDB" id="A0A9D1H3H1"/>
<dbReference type="SUPFAM" id="SSF53383">
    <property type="entry name" value="PLP-dependent transferases"/>
    <property type="match status" value="1"/>
</dbReference>
<proteinExistence type="predicted"/>
<dbReference type="PANTHER" id="PTHR43277:SF4">
    <property type="entry name" value="ARGININE DECARBOXYLASE"/>
    <property type="match status" value="1"/>
</dbReference>
<dbReference type="Gene3D" id="3.40.640.10">
    <property type="entry name" value="Type I PLP-dependent aspartate aminotransferase-like (Major domain)"/>
    <property type="match status" value="1"/>
</dbReference>
<evidence type="ECO:0000313" key="4">
    <source>
        <dbReference type="EMBL" id="HIT85573.1"/>
    </source>
</evidence>
<reference evidence="4" key="1">
    <citation type="submission" date="2020-10" db="EMBL/GenBank/DDBJ databases">
        <authorList>
            <person name="Gilroy R."/>
        </authorList>
    </citation>
    <scope>NUCLEOTIDE SEQUENCE</scope>
    <source>
        <strain evidence="4">CHK181-108</strain>
    </source>
</reference>
<dbReference type="InterPro" id="IPR052357">
    <property type="entry name" value="Orn_Lys_Arg_decarboxylase-I"/>
</dbReference>
<reference evidence="4" key="2">
    <citation type="journal article" date="2021" name="PeerJ">
        <title>Extensive microbial diversity within the chicken gut microbiome revealed by metagenomics and culture.</title>
        <authorList>
            <person name="Gilroy R."/>
            <person name="Ravi A."/>
            <person name="Getino M."/>
            <person name="Pursley I."/>
            <person name="Horton D.L."/>
            <person name="Alikhan N.F."/>
            <person name="Baker D."/>
            <person name="Gharbi K."/>
            <person name="Hall N."/>
            <person name="Watson M."/>
            <person name="Adriaenssens E.M."/>
            <person name="Foster-Nyarko E."/>
            <person name="Jarju S."/>
            <person name="Secka A."/>
            <person name="Antonio M."/>
            <person name="Oren A."/>
            <person name="Chaudhuri R.R."/>
            <person name="La Ragione R."/>
            <person name="Hildebrand F."/>
            <person name="Pallen M.J."/>
        </authorList>
    </citation>
    <scope>NUCLEOTIDE SEQUENCE</scope>
    <source>
        <strain evidence="4">CHK181-108</strain>
    </source>
</reference>
<dbReference type="InterPro" id="IPR036633">
    <property type="entry name" value="Prn/Lys/Arg_de-COase_C_sf"/>
</dbReference>
<dbReference type="InterPro" id="IPR015424">
    <property type="entry name" value="PyrdxlP-dep_Trfase"/>
</dbReference>
<dbReference type="Pfam" id="PF01276">
    <property type="entry name" value="OKR_DC_1"/>
    <property type="match status" value="1"/>
</dbReference>
<feature type="domain" description="Orn/Lys/Arg decarboxylases family 1 pyridoxal-P attachment site" evidence="3">
    <location>
        <begin position="3"/>
        <end position="285"/>
    </location>
</feature>
<keyword evidence="4" id="KW-0032">Aminotransferase</keyword>
<dbReference type="InterPro" id="IPR000310">
    <property type="entry name" value="Orn/Lys/Arg_deCO2ase_major_dom"/>
</dbReference>
<organism evidence="4 5">
    <name type="scientific">Candidatus Ornithomonoglobus intestinigallinarum</name>
    <dbReference type="NCBI Taxonomy" id="2840894"/>
    <lineage>
        <taxon>Bacteria</taxon>
        <taxon>Bacillati</taxon>
        <taxon>Bacillota</taxon>
        <taxon>Clostridia</taxon>
        <taxon>Candidatus Ornithomonoglobus</taxon>
    </lineage>
</organism>
<keyword evidence="4" id="KW-0808">Transferase</keyword>
<evidence type="ECO:0000259" key="3">
    <source>
        <dbReference type="Pfam" id="PF01276"/>
    </source>
</evidence>
<keyword evidence="2" id="KW-0663">Pyridoxal phosphate</keyword>
<dbReference type="GO" id="GO:0008483">
    <property type="term" value="F:transaminase activity"/>
    <property type="evidence" value="ECO:0007669"/>
    <property type="project" value="UniProtKB-KW"/>
</dbReference>
<comment type="caution">
    <text evidence="4">The sequence shown here is derived from an EMBL/GenBank/DDBJ whole genome shotgun (WGS) entry which is preliminary data.</text>
</comment>
<dbReference type="PANTHER" id="PTHR43277">
    <property type="entry name" value="ARGININE DECARBOXYLASE"/>
    <property type="match status" value="1"/>
</dbReference>
<comment type="cofactor">
    <cofactor evidence="1">
        <name>pyridoxal 5'-phosphate</name>
        <dbReference type="ChEBI" id="CHEBI:597326"/>
    </cofactor>
</comment>
<dbReference type="SUPFAM" id="SSF55904">
    <property type="entry name" value="Ornithine decarboxylase C-terminal domain"/>
    <property type="match status" value="1"/>
</dbReference>
<dbReference type="EMBL" id="DVLU01000065">
    <property type="protein sequence ID" value="HIT85573.1"/>
    <property type="molecule type" value="Genomic_DNA"/>
</dbReference>
<name>A0A9D1H3H1_9FIRM</name>
<accession>A0A9D1H3H1</accession>
<evidence type="ECO:0000313" key="5">
    <source>
        <dbReference type="Proteomes" id="UP000824165"/>
    </source>
</evidence>
<dbReference type="InterPro" id="IPR015421">
    <property type="entry name" value="PyrdxlP-dep_Trfase_major"/>
</dbReference>
<dbReference type="Proteomes" id="UP000824165">
    <property type="component" value="Unassembled WGS sequence"/>
</dbReference>
<evidence type="ECO:0000256" key="1">
    <source>
        <dbReference type="ARBA" id="ARBA00001933"/>
    </source>
</evidence>
<protein>
    <submittedName>
        <fullName evidence="4">Aminotransferase class V-fold PLP-dependent enzyme</fullName>
    </submittedName>
</protein>
<gene>
    <name evidence="4" type="ORF">IAA60_06670</name>
</gene>
<dbReference type="Gene3D" id="3.90.105.10">
    <property type="entry name" value="Molybdopterin biosynthesis moea protein, domain 2"/>
    <property type="match status" value="1"/>
</dbReference>